<feature type="chain" id="PRO_5043472838" evidence="1">
    <location>
        <begin position="20"/>
        <end position="87"/>
    </location>
</feature>
<feature type="signal peptide" evidence="1">
    <location>
        <begin position="1"/>
        <end position="19"/>
    </location>
</feature>
<evidence type="ECO:0000313" key="2">
    <source>
        <dbReference type="EMBL" id="GIY70109.1"/>
    </source>
</evidence>
<dbReference type="EMBL" id="BPLR01014626">
    <property type="protein sequence ID" value="GIY70109.1"/>
    <property type="molecule type" value="Genomic_DNA"/>
</dbReference>
<keyword evidence="1" id="KW-0732">Signal</keyword>
<reference evidence="2 3" key="1">
    <citation type="submission" date="2021-06" db="EMBL/GenBank/DDBJ databases">
        <title>Caerostris extrusa draft genome.</title>
        <authorList>
            <person name="Kono N."/>
            <person name="Arakawa K."/>
        </authorList>
    </citation>
    <scope>NUCLEOTIDE SEQUENCE [LARGE SCALE GENOMIC DNA]</scope>
</reference>
<proteinExistence type="predicted"/>
<protein>
    <submittedName>
        <fullName evidence="2">Uncharacterized protein</fullName>
    </submittedName>
</protein>
<keyword evidence="3" id="KW-1185">Reference proteome</keyword>
<name>A0AAV4VJU2_CAEEX</name>
<organism evidence="2 3">
    <name type="scientific">Caerostris extrusa</name>
    <name type="common">Bark spider</name>
    <name type="synonym">Caerostris bankana</name>
    <dbReference type="NCBI Taxonomy" id="172846"/>
    <lineage>
        <taxon>Eukaryota</taxon>
        <taxon>Metazoa</taxon>
        <taxon>Ecdysozoa</taxon>
        <taxon>Arthropoda</taxon>
        <taxon>Chelicerata</taxon>
        <taxon>Arachnida</taxon>
        <taxon>Araneae</taxon>
        <taxon>Araneomorphae</taxon>
        <taxon>Entelegynae</taxon>
        <taxon>Araneoidea</taxon>
        <taxon>Araneidae</taxon>
        <taxon>Caerostris</taxon>
    </lineage>
</organism>
<dbReference type="Proteomes" id="UP001054945">
    <property type="component" value="Unassembled WGS sequence"/>
</dbReference>
<accession>A0AAV4VJU2</accession>
<sequence>MISTKAMFLLSCLVLAVIADDSKSIDGGFNYDYGRHRLSSENETVKKYPSYVKYYPRKYKPRKTHHCGRSSSLQRLNLSLAGNVFCL</sequence>
<evidence type="ECO:0000256" key="1">
    <source>
        <dbReference type="SAM" id="SignalP"/>
    </source>
</evidence>
<gene>
    <name evidence="2" type="ORF">CEXT_414091</name>
</gene>
<dbReference type="AlphaFoldDB" id="A0AAV4VJU2"/>
<comment type="caution">
    <text evidence="2">The sequence shown here is derived from an EMBL/GenBank/DDBJ whole genome shotgun (WGS) entry which is preliminary data.</text>
</comment>
<evidence type="ECO:0000313" key="3">
    <source>
        <dbReference type="Proteomes" id="UP001054945"/>
    </source>
</evidence>